<sequence length="407" mass="45685">MRELIKRSFCSIIIIFIYEIGTHIILPGYLVQAYQSPDFMESISLVTGGNLSRLSFFALGLGPYMSGMIFWRVIQSLNKDRFSKINDDTIYYMKATLILLIAMIQSLGLSVSMKNNITFFSNTELNITLATFVFTTGAMFTMWLVDLNMEVGIGGPSLLILIGILSRLPKITWSFIQETLINHPTMNSVISFVVVIIGIVLIISVISFVLGSEFRIPVTRIMIRNELAVPTYIPIKLLPANAMPYMFGLTFMALPQLVIPLLKNWTPFLQGEDVTNLTSLKTVSSICLYLIILIILGYGFAFVNVNPSEISEDLLKNGDYIVDVLPGDDTREYITHKLMDMATVGNVVTMLLLGIPLFMSLRWEQLSSFSYLFGSLLILNTTIVSITDQCRALIEKNHYPSILANKF</sequence>
<gene>
    <name evidence="10" type="primary">secY2</name>
    <name evidence="10" type="ORF">ESZ47_08020</name>
</gene>
<dbReference type="GO" id="GO:0006886">
    <property type="term" value="P:intracellular protein transport"/>
    <property type="evidence" value="ECO:0007669"/>
    <property type="project" value="UniProtKB-UniRule"/>
</dbReference>
<evidence type="ECO:0000256" key="1">
    <source>
        <dbReference type="ARBA" id="ARBA00022448"/>
    </source>
</evidence>
<dbReference type="NCBIfam" id="TIGR02920">
    <property type="entry name" value="acc_sec_Y2"/>
    <property type="match status" value="1"/>
</dbReference>
<evidence type="ECO:0000256" key="9">
    <source>
        <dbReference type="SAM" id="Phobius"/>
    </source>
</evidence>
<dbReference type="AlphaFoldDB" id="A0A6P2CJX6"/>
<dbReference type="SUPFAM" id="SSF103491">
    <property type="entry name" value="Preprotein translocase SecY subunit"/>
    <property type="match status" value="1"/>
</dbReference>
<organism evidence="10 11">
    <name type="scientific">Leuconostoc litchii</name>
    <dbReference type="NCBI Taxonomy" id="1981069"/>
    <lineage>
        <taxon>Bacteria</taxon>
        <taxon>Bacillati</taxon>
        <taxon>Bacillota</taxon>
        <taxon>Bacilli</taxon>
        <taxon>Lactobacillales</taxon>
        <taxon>Lactobacillaceae</taxon>
        <taxon>Leuconostoc</taxon>
    </lineage>
</organism>
<dbReference type="InterPro" id="IPR023201">
    <property type="entry name" value="SecY_dom_sf"/>
</dbReference>
<keyword evidence="7 9" id="KW-0472">Membrane</keyword>
<dbReference type="InterPro" id="IPR014269">
    <property type="entry name" value="SecY2"/>
</dbReference>
<feature type="transmembrane region" description="Helical" evidence="9">
    <location>
        <begin position="282"/>
        <end position="303"/>
    </location>
</feature>
<evidence type="ECO:0000256" key="8">
    <source>
        <dbReference type="NCBIfam" id="TIGR02920"/>
    </source>
</evidence>
<feature type="transmembrane region" description="Helical" evidence="9">
    <location>
        <begin position="125"/>
        <end position="145"/>
    </location>
</feature>
<feature type="transmembrane region" description="Helical" evidence="9">
    <location>
        <begin position="12"/>
        <end position="34"/>
    </location>
</feature>
<feature type="transmembrane region" description="Helical" evidence="9">
    <location>
        <begin position="157"/>
        <end position="176"/>
    </location>
</feature>
<dbReference type="RefSeq" id="WP_148606407.1">
    <property type="nucleotide sequence ID" value="NZ_BSUV01000001.1"/>
</dbReference>
<feature type="transmembrane region" description="Helical" evidence="9">
    <location>
        <begin position="242"/>
        <end position="262"/>
    </location>
</feature>
<dbReference type="OrthoDB" id="2055747at2"/>
<comment type="caution">
    <text evidence="10">The sequence shown here is derived from an EMBL/GenBank/DDBJ whole genome shotgun (WGS) entry which is preliminary data.</text>
</comment>
<feature type="transmembrane region" description="Helical" evidence="9">
    <location>
        <begin position="95"/>
        <end position="113"/>
    </location>
</feature>
<feature type="transmembrane region" description="Helical" evidence="9">
    <location>
        <begin position="369"/>
        <end position="387"/>
    </location>
</feature>
<evidence type="ECO:0000256" key="2">
    <source>
        <dbReference type="ARBA" id="ARBA00022475"/>
    </source>
</evidence>
<keyword evidence="1" id="KW-0813">Transport</keyword>
<evidence type="ECO:0000256" key="7">
    <source>
        <dbReference type="ARBA" id="ARBA00023136"/>
    </source>
</evidence>
<keyword evidence="2" id="KW-1003">Cell membrane</keyword>
<keyword evidence="3 9" id="KW-0812">Transmembrane</keyword>
<evidence type="ECO:0000256" key="3">
    <source>
        <dbReference type="ARBA" id="ARBA00022692"/>
    </source>
</evidence>
<keyword evidence="4" id="KW-0653">Protein transport</keyword>
<proteinExistence type="predicted"/>
<dbReference type="Proteomes" id="UP000442244">
    <property type="component" value="Unassembled WGS sequence"/>
</dbReference>
<dbReference type="InterPro" id="IPR002208">
    <property type="entry name" value="SecY/SEC61-alpha"/>
</dbReference>
<dbReference type="Pfam" id="PF00344">
    <property type="entry name" value="SecY"/>
    <property type="match status" value="1"/>
</dbReference>
<feature type="transmembrane region" description="Helical" evidence="9">
    <location>
        <begin position="341"/>
        <end position="363"/>
    </location>
</feature>
<name>A0A6P2CJX6_9LACO</name>
<evidence type="ECO:0000256" key="4">
    <source>
        <dbReference type="ARBA" id="ARBA00022927"/>
    </source>
</evidence>
<evidence type="ECO:0000313" key="11">
    <source>
        <dbReference type="Proteomes" id="UP000442244"/>
    </source>
</evidence>
<feature type="transmembrane region" description="Helical" evidence="9">
    <location>
        <begin position="54"/>
        <end position="74"/>
    </location>
</feature>
<evidence type="ECO:0000256" key="6">
    <source>
        <dbReference type="ARBA" id="ARBA00023010"/>
    </source>
</evidence>
<dbReference type="EMBL" id="SDGY01000006">
    <property type="protein sequence ID" value="TYC46168.1"/>
    <property type="molecule type" value="Genomic_DNA"/>
</dbReference>
<reference evidence="10 11" key="1">
    <citation type="submission" date="2019-01" db="EMBL/GenBank/DDBJ databases">
        <title>Leuconostoc litchii sp. nov., a novel lactic acid bacterium isolated from lychee.</title>
        <authorList>
            <person name="Wang L.-T."/>
        </authorList>
    </citation>
    <scope>NUCLEOTIDE SEQUENCE [LARGE SCALE GENOMIC DNA]</scope>
    <source>
        <strain evidence="10 11">MB7</strain>
    </source>
</reference>
<dbReference type="PRINTS" id="PR00303">
    <property type="entry name" value="SECYTRNLCASE"/>
</dbReference>
<protein>
    <recommendedName>
        <fullName evidence="8">Accessory Sec system protein translocase subunit SecY2</fullName>
    </recommendedName>
</protein>
<feature type="transmembrane region" description="Helical" evidence="9">
    <location>
        <begin position="188"/>
        <end position="210"/>
    </location>
</feature>
<keyword evidence="11" id="KW-1185">Reference proteome</keyword>
<evidence type="ECO:0000256" key="5">
    <source>
        <dbReference type="ARBA" id="ARBA00022989"/>
    </source>
</evidence>
<dbReference type="GO" id="GO:0016020">
    <property type="term" value="C:membrane"/>
    <property type="evidence" value="ECO:0007669"/>
    <property type="project" value="InterPro"/>
</dbReference>
<dbReference type="Gene3D" id="1.10.3370.10">
    <property type="entry name" value="SecY subunit domain"/>
    <property type="match status" value="1"/>
</dbReference>
<evidence type="ECO:0000313" key="10">
    <source>
        <dbReference type="EMBL" id="TYC46168.1"/>
    </source>
</evidence>
<accession>A0A6P2CJX6</accession>
<keyword evidence="6" id="KW-0811">Translocation</keyword>
<keyword evidence="5 9" id="KW-1133">Transmembrane helix</keyword>
<dbReference type="PIRSF" id="PIRSF004557">
    <property type="entry name" value="SecY"/>
    <property type="match status" value="1"/>
</dbReference>